<organism evidence="2 3">
    <name type="scientific">Glutinoglossum americanum</name>
    <dbReference type="NCBI Taxonomy" id="1670608"/>
    <lineage>
        <taxon>Eukaryota</taxon>
        <taxon>Fungi</taxon>
        <taxon>Dikarya</taxon>
        <taxon>Ascomycota</taxon>
        <taxon>Pezizomycotina</taxon>
        <taxon>Geoglossomycetes</taxon>
        <taxon>Geoglossales</taxon>
        <taxon>Geoglossaceae</taxon>
        <taxon>Glutinoglossum</taxon>
    </lineage>
</organism>
<feature type="non-terminal residue" evidence="2">
    <location>
        <position position="1"/>
    </location>
</feature>
<keyword evidence="3" id="KW-1185">Reference proteome</keyword>
<dbReference type="GO" id="GO:0004497">
    <property type="term" value="F:monooxygenase activity"/>
    <property type="evidence" value="ECO:0007669"/>
    <property type="project" value="InterPro"/>
</dbReference>
<evidence type="ECO:0000256" key="1">
    <source>
        <dbReference type="SAM" id="Phobius"/>
    </source>
</evidence>
<dbReference type="OrthoDB" id="3945418at2759"/>
<proteinExistence type="predicted"/>
<comment type="caution">
    <text evidence="2">The sequence shown here is derived from an EMBL/GenBank/DDBJ whole genome shotgun (WGS) entry which is preliminary data.</text>
</comment>
<dbReference type="Pfam" id="PF00067">
    <property type="entry name" value="p450"/>
    <property type="match status" value="1"/>
</dbReference>
<feature type="transmembrane region" description="Helical" evidence="1">
    <location>
        <begin position="12"/>
        <end position="31"/>
    </location>
</feature>
<dbReference type="GO" id="GO:0005506">
    <property type="term" value="F:iron ion binding"/>
    <property type="evidence" value="ECO:0007669"/>
    <property type="project" value="InterPro"/>
</dbReference>
<gene>
    <name evidence="2" type="ORF">FGG08_007082</name>
</gene>
<dbReference type="InterPro" id="IPR001128">
    <property type="entry name" value="Cyt_P450"/>
</dbReference>
<dbReference type="Gene3D" id="1.10.630.10">
    <property type="entry name" value="Cytochrome P450"/>
    <property type="match status" value="1"/>
</dbReference>
<keyword evidence="1" id="KW-0812">Transmembrane</keyword>
<dbReference type="GO" id="GO:0016705">
    <property type="term" value="F:oxidoreductase activity, acting on paired donors, with incorporation or reduction of molecular oxygen"/>
    <property type="evidence" value="ECO:0007669"/>
    <property type="project" value="InterPro"/>
</dbReference>
<dbReference type="SUPFAM" id="SSF48264">
    <property type="entry name" value="Cytochrome P450"/>
    <property type="match status" value="1"/>
</dbReference>
<feature type="transmembrane region" description="Helical" evidence="1">
    <location>
        <begin position="43"/>
        <end position="64"/>
    </location>
</feature>
<name>A0A9P8L0D8_9PEZI</name>
<dbReference type="Proteomes" id="UP000698800">
    <property type="component" value="Unassembled WGS sequence"/>
</dbReference>
<dbReference type="PANTHER" id="PTHR24305">
    <property type="entry name" value="CYTOCHROME P450"/>
    <property type="match status" value="1"/>
</dbReference>
<evidence type="ECO:0000313" key="3">
    <source>
        <dbReference type="Proteomes" id="UP000698800"/>
    </source>
</evidence>
<keyword evidence="1" id="KW-1133">Transmembrane helix</keyword>
<dbReference type="GO" id="GO:0020037">
    <property type="term" value="F:heme binding"/>
    <property type="evidence" value="ECO:0007669"/>
    <property type="project" value="InterPro"/>
</dbReference>
<dbReference type="InterPro" id="IPR050121">
    <property type="entry name" value="Cytochrome_P450_monoxygenase"/>
</dbReference>
<dbReference type="PANTHER" id="PTHR24305:SF152">
    <property type="entry name" value="P450, PUTATIVE (EUROFUNG)-RELATED"/>
    <property type="match status" value="1"/>
</dbReference>
<protein>
    <recommendedName>
        <fullName evidence="4">Cytochrome P450</fullName>
    </recommendedName>
</protein>
<dbReference type="AlphaFoldDB" id="A0A9P8L0D8"/>
<sequence>MALARNVSDWLPYIPILAVLWLAVAVVYRLFFHPLAHIPGPKLAAITNLYGLYYSVVGGSRFYIQIEKLHEIYGPVLRITPNEVHLCDPDNYEKIYHVGTKYWKSPEFYGIFETGTSAFGTFANDLHRVRRAALSPLFSRKMVLELEGIVQAKVARLCERAADMLRASAPVNLHNGFRAVSIDVLTDYAFDDCYGLLDKPGFGEEFFAMIRGLFGTFWVFLQWPVLQKLSMSTPMWLAKILSKPVGMFLQMQEECREQIVAIKAAVDAHAKPPSRITIFHHLLNPHATEGHVVPTVDDLKYEAFSLVAGTSDTTGNALTIAAYHVVANPAIYARLAAELAAAFPDPAAPLDATANRAARLP</sequence>
<accession>A0A9P8L0D8</accession>
<reference evidence="2" key="1">
    <citation type="submission" date="2021-03" db="EMBL/GenBank/DDBJ databases">
        <title>Comparative genomics and phylogenomic investigation of the class Geoglossomycetes provide insights into ecological specialization and systematics.</title>
        <authorList>
            <person name="Melie T."/>
            <person name="Pirro S."/>
            <person name="Miller A.N."/>
            <person name="Quandt A."/>
        </authorList>
    </citation>
    <scope>NUCLEOTIDE SEQUENCE</scope>
    <source>
        <strain evidence="2">GBOQ0MN5Z8</strain>
    </source>
</reference>
<evidence type="ECO:0000313" key="2">
    <source>
        <dbReference type="EMBL" id="KAH0536015.1"/>
    </source>
</evidence>
<keyword evidence="1" id="KW-0472">Membrane</keyword>
<dbReference type="EMBL" id="JAGHQL010000245">
    <property type="protein sequence ID" value="KAH0536015.1"/>
    <property type="molecule type" value="Genomic_DNA"/>
</dbReference>
<evidence type="ECO:0008006" key="4">
    <source>
        <dbReference type="Google" id="ProtNLM"/>
    </source>
</evidence>
<dbReference type="InterPro" id="IPR036396">
    <property type="entry name" value="Cyt_P450_sf"/>
</dbReference>